<proteinExistence type="predicted"/>
<keyword evidence="1" id="KW-0732">Signal</keyword>
<keyword evidence="3" id="KW-1185">Reference proteome</keyword>
<sequence length="68" mass="7621">MRHCRCVIVLIALATLAGCASREGCTGYACKRPDSTDRQLVVWWPADMRQGLNDRDPEVDFTVVPLKD</sequence>
<dbReference type="RefSeq" id="WP_190421491.1">
    <property type="nucleotide sequence ID" value="NZ_JAAOCA010000016.1"/>
</dbReference>
<dbReference type="NCBIfam" id="NF041532">
    <property type="entry name" value="HprT"/>
    <property type="match status" value="1"/>
</dbReference>
<protein>
    <submittedName>
        <fullName evidence="2">Type III secretion protein</fullName>
    </submittedName>
</protein>
<gene>
    <name evidence="2" type="ORF">HAQ05_13785</name>
</gene>
<organism evidence="2 3">
    <name type="scientific">Pseudomonas typographi</name>
    <dbReference type="NCBI Taxonomy" id="2715964"/>
    <lineage>
        <taxon>Bacteria</taxon>
        <taxon>Pseudomonadati</taxon>
        <taxon>Pseudomonadota</taxon>
        <taxon>Gammaproteobacteria</taxon>
        <taxon>Pseudomonadales</taxon>
        <taxon>Pseudomonadaceae</taxon>
        <taxon>Pseudomonas</taxon>
    </lineage>
</organism>
<dbReference type="InterPro" id="IPR048207">
    <property type="entry name" value="HprT-like"/>
</dbReference>
<accession>A0ABR7Z2R4</accession>
<evidence type="ECO:0000313" key="3">
    <source>
        <dbReference type="Proteomes" id="UP000805841"/>
    </source>
</evidence>
<name>A0ABR7Z2R4_9PSED</name>
<dbReference type="PROSITE" id="PS51257">
    <property type="entry name" value="PROKAR_LIPOPROTEIN"/>
    <property type="match status" value="1"/>
</dbReference>
<evidence type="ECO:0000256" key="1">
    <source>
        <dbReference type="SAM" id="SignalP"/>
    </source>
</evidence>
<dbReference type="EMBL" id="JAAOCA010000016">
    <property type="protein sequence ID" value="MBD1599770.1"/>
    <property type="molecule type" value="Genomic_DNA"/>
</dbReference>
<reference evidence="2 3" key="1">
    <citation type="journal article" date="2020" name="Insects">
        <title>Bacteria Belonging to Pseudomonas typographi sp. nov. from the Bark Beetle Ips typographus Have Genomic Potential to Aid in the Host Ecology.</title>
        <authorList>
            <person name="Peral-Aranega E."/>
            <person name="Saati-Santamaria Z."/>
            <person name="Kolarik M."/>
            <person name="Rivas R."/>
            <person name="Garcia-Fraile P."/>
        </authorList>
    </citation>
    <scope>NUCLEOTIDE SEQUENCE [LARGE SCALE GENOMIC DNA]</scope>
    <source>
        <strain evidence="2 3">CA3A</strain>
    </source>
</reference>
<feature type="signal peptide" evidence="1">
    <location>
        <begin position="1"/>
        <end position="22"/>
    </location>
</feature>
<feature type="chain" id="PRO_5046973943" evidence="1">
    <location>
        <begin position="23"/>
        <end position="68"/>
    </location>
</feature>
<comment type="caution">
    <text evidence="2">The sequence shown here is derived from an EMBL/GenBank/DDBJ whole genome shotgun (WGS) entry which is preliminary data.</text>
</comment>
<dbReference type="Proteomes" id="UP000805841">
    <property type="component" value="Unassembled WGS sequence"/>
</dbReference>
<evidence type="ECO:0000313" key="2">
    <source>
        <dbReference type="EMBL" id="MBD1599770.1"/>
    </source>
</evidence>